<evidence type="ECO:0000259" key="5">
    <source>
        <dbReference type="PROSITE" id="PS50851"/>
    </source>
</evidence>
<keyword evidence="3" id="KW-0963">Cytoplasm</keyword>
<proteinExistence type="predicted"/>
<dbReference type="Proteomes" id="UP001597296">
    <property type="component" value="Unassembled WGS sequence"/>
</dbReference>
<dbReference type="PANTHER" id="PTHR22617:SF45">
    <property type="entry name" value="CHEMOTAXIS PROTEIN CHEW"/>
    <property type="match status" value="1"/>
</dbReference>
<reference evidence="7" key="1">
    <citation type="journal article" date="2019" name="Int. J. Syst. Evol. Microbiol.">
        <title>The Global Catalogue of Microorganisms (GCM) 10K type strain sequencing project: providing services to taxonomists for standard genome sequencing and annotation.</title>
        <authorList>
            <consortium name="The Broad Institute Genomics Platform"/>
            <consortium name="The Broad Institute Genome Sequencing Center for Infectious Disease"/>
            <person name="Wu L."/>
            <person name="Ma J."/>
        </authorList>
    </citation>
    <scope>NUCLEOTIDE SEQUENCE [LARGE SCALE GENOMIC DNA]</scope>
    <source>
        <strain evidence="7">KCTC 15012</strain>
    </source>
</reference>
<feature type="domain" description="CheW-like" evidence="5">
    <location>
        <begin position="378"/>
        <end position="520"/>
    </location>
</feature>
<evidence type="ECO:0000256" key="4">
    <source>
        <dbReference type="SAM" id="MobiDB-lite"/>
    </source>
</evidence>
<dbReference type="EMBL" id="JBHUIY010000029">
    <property type="protein sequence ID" value="MFD2234869.1"/>
    <property type="molecule type" value="Genomic_DNA"/>
</dbReference>
<feature type="region of interest" description="Disordered" evidence="4">
    <location>
        <begin position="355"/>
        <end position="376"/>
    </location>
</feature>
<dbReference type="InterPro" id="IPR036061">
    <property type="entry name" value="CheW-like_dom_sf"/>
</dbReference>
<dbReference type="SMART" id="SM00260">
    <property type="entry name" value="CheW"/>
    <property type="match status" value="3"/>
</dbReference>
<evidence type="ECO:0000313" key="6">
    <source>
        <dbReference type="EMBL" id="MFD2234869.1"/>
    </source>
</evidence>
<name>A0ABW5CC70_9PROT</name>
<protein>
    <recommendedName>
        <fullName evidence="2">Chemotaxis protein CheW</fullName>
    </recommendedName>
</protein>
<organism evidence="6 7">
    <name type="scientific">Phaeospirillum tilakii</name>
    <dbReference type="NCBI Taxonomy" id="741673"/>
    <lineage>
        <taxon>Bacteria</taxon>
        <taxon>Pseudomonadati</taxon>
        <taxon>Pseudomonadota</taxon>
        <taxon>Alphaproteobacteria</taxon>
        <taxon>Rhodospirillales</taxon>
        <taxon>Rhodospirillaceae</taxon>
        <taxon>Phaeospirillum</taxon>
    </lineage>
</organism>
<dbReference type="PANTHER" id="PTHR22617">
    <property type="entry name" value="CHEMOTAXIS SENSOR HISTIDINE KINASE-RELATED"/>
    <property type="match status" value="1"/>
</dbReference>
<dbReference type="Gene3D" id="2.30.30.40">
    <property type="entry name" value="SH3 Domains"/>
    <property type="match status" value="3"/>
</dbReference>
<comment type="caution">
    <text evidence="6">The sequence shown here is derived from an EMBL/GenBank/DDBJ whole genome shotgun (WGS) entry which is preliminary data.</text>
</comment>
<dbReference type="InterPro" id="IPR002545">
    <property type="entry name" value="CheW-lke_dom"/>
</dbReference>
<dbReference type="Gene3D" id="2.40.50.180">
    <property type="entry name" value="CheA-289, Domain 4"/>
    <property type="match status" value="3"/>
</dbReference>
<gene>
    <name evidence="6" type="ORF">ACFSNB_13735</name>
</gene>
<dbReference type="Pfam" id="PF01584">
    <property type="entry name" value="CheW"/>
    <property type="match status" value="3"/>
</dbReference>
<dbReference type="InterPro" id="IPR039315">
    <property type="entry name" value="CheW"/>
</dbReference>
<feature type="region of interest" description="Disordered" evidence="4">
    <location>
        <begin position="175"/>
        <end position="197"/>
    </location>
</feature>
<accession>A0ABW5CC70</accession>
<comment type="subcellular location">
    <subcellularLocation>
        <location evidence="1">Cytoplasm</location>
    </subcellularLocation>
</comment>
<feature type="region of interest" description="Disordered" evidence="4">
    <location>
        <begin position="1"/>
        <end position="25"/>
    </location>
</feature>
<dbReference type="RefSeq" id="WP_377317514.1">
    <property type="nucleotide sequence ID" value="NZ_JBHUIY010000029.1"/>
</dbReference>
<sequence>MSEIVAQEAAAPPPPAGESPAGGDSAADGRQFVIFHVEQEMFAVPLAEVQEIIRMPEVVSVPLSPAALEGLANLRGSVLPVIRLRHVFGIDDIAHDDSTRVVVLDQGRPVGLVVDRVANVVSVEPGRIETADTIQGTVDTDLLTGMIKAADGEPMVMVLDAARVVGREFAALGAGRTGAGEPRGGGAAAADDAATTATGEESQLVSFEVAGQEYALPIERVQEIVQIPGQITEMPNTPRHVLGVMTLRNRLLPLVSLRELFGLPPQELGEANKIVVVAVEGAGPGAAVGVVMDSVKEVLRVGRAVIDPVPPLLARDGALGEIEAICRLQDGRRLVSILSAETMFSREDLRRVAGAAREEEQAMAEEEDRNRAARSDDEEQFVAFRLMNEEFGVPIEAVQEIVRVPDELTRVPKTPDFIEGVVNLRGVVLPVVDQRRRFGLPAMERSDRQRIMVYTIGGLRTGFIVDAVSEVLRIPASAIGPAPALSEEQQRLVRRVANIERQNRMILLLDVEQLLDGGELAAARRAVV</sequence>
<evidence type="ECO:0000256" key="2">
    <source>
        <dbReference type="ARBA" id="ARBA00021483"/>
    </source>
</evidence>
<feature type="domain" description="CheW-like" evidence="5">
    <location>
        <begin position="29"/>
        <end position="170"/>
    </location>
</feature>
<dbReference type="PROSITE" id="PS50851">
    <property type="entry name" value="CHEW"/>
    <property type="match status" value="3"/>
</dbReference>
<evidence type="ECO:0000256" key="3">
    <source>
        <dbReference type="ARBA" id="ARBA00022490"/>
    </source>
</evidence>
<evidence type="ECO:0000256" key="1">
    <source>
        <dbReference type="ARBA" id="ARBA00004496"/>
    </source>
</evidence>
<feature type="compositionally biased region" description="Gly residues" evidence="4">
    <location>
        <begin position="175"/>
        <end position="187"/>
    </location>
</feature>
<feature type="domain" description="CheW-like" evidence="5">
    <location>
        <begin position="201"/>
        <end position="349"/>
    </location>
</feature>
<dbReference type="SUPFAM" id="SSF50341">
    <property type="entry name" value="CheW-like"/>
    <property type="match status" value="3"/>
</dbReference>
<evidence type="ECO:0000313" key="7">
    <source>
        <dbReference type="Proteomes" id="UP001597296"/>
    </source>
</evidence>
<keyword evidence="7" id="KW-1185">Reference proteome</keyword>
<feature type="compositionally biased region" description="Low complexity" evidence="4">
    <location>
        <begin position="188"/>
        <end position="197"/>
    </location>
</feature>